<gene>
    <name evidence="1" type="ORF">DI599_17660</name>
</gene>
<dbReference type="Pfam" id="PF11162">
    <property type="entry name" value="DUF2946"/>
    <property type="match status" value="1"/>
</dbReference>
<comment type="caution">
    <text evidence="1">The sequence shown here is derived from an EMBL/GenBank/DDBJ whole genome shotgun (WGS) entry which is preliminary data.</text>
</comment>
<accession>A0A2W5EP91</accession>
<protein>
    <submittedName>
        <fullName evidence="1">DUF2946 domain-containing protein</fullName>
    </submittedName>
</protein>
<dbReference type="Proteomes" id="UP000249198">
    <property type="component" value="Unassembled WGS sequence"/>
</dbReference>
<dbReference type="InterPro" id="IPR021333">
    <property type="entry name" value="DUF2946"/>
</dbReference>
<name>A0A2W5EP91_9PSED</name>
<evidence type="ECO:0000313" key="2">
    <source>
        <dbReference type="Proteomes" id="UP000249198"/>
    </source>
</evidence>
<reference evidence="1 2" key="1">
    <citation type="submission" date="2017-08" db="EMBL/GenBank/DDBJ databases">
        <title>Infants hospitalized years apart are colonized by the same room-sourced microbial strains.</title>
        <authorList>
            <person name="Brooks B."/>
            <person name="Olm M.R."/>
            <person name="Firek B.A."/>
            <person name="Baker R."/>
            <person name="Thomas B.C."/>
            <person name="Morowitz M.J."/>
            <person name="Banfield J.F."/>
        </authorList>
    </citation>
    <scope>NUCLEOTIDE SEQUENCE [LARGE SCALE GENOMIC DNA]</scope>
    <source>
        <strain evidence="1">S2_009_000_R2_77</strain>
    </source>
</reference>
<proteinExistence type="predicted"/>
<sequence length="116" mass="11899">MLLVFAGPLLSQGMAHHAMPGMQASMDMAAMPGMHDMPGMAHADAHPASTGADDALWAQCGYCTLLFSCPALVAAPFDLPPAGLFITPLATPRVVDGHAASAVFPGARSRAPPLFS</sequence>
<dbReference type="AlphaFoldDB" id="A0A2W5EP91"/>
<organism evidence="1 2">
    <name type="scientific">Pseudomonas kuykendallii</name>
    <dbReference type="NCBI Taxonomy" id="1007099"/>
    <lineage>
        <taxon>Bacteria</taxon>
        <taxon>Pseudomonadati</taxon>
        <taxon>Pseudomonadota</taxon>
        <taxon>Gammaproteobacteria</taxon>
        <taxon>Pseudomonadales</taxon>
        <taxon>Pseudomonadaceae</taxon>
        <taxon>Pseudomonas</taxon>
    </lineage>
</organism>
<dbReference type="EMBL" id="QFOH01000024">
    <property type="protein sequence ID" value="PZP21846.1"/>
    <property type="molecule type" value="Genomic_DNA"/>
</dbReference>
<evidence type="ECO:0000313" key="1">
    <source>
        <dbReference type="EMBL" id="PZP21846.1"/>
    </source>
</evidence>